<dbReference type="Gene3D" id="1.10.260.40">
    <property type="entry name" value="lambda repressor-like DNA-binding domains"/>
    <property type="match status" value="1"/>
</dbReference>
<dbReference type="SUPFAM" id="SSF47413">
    <property type="entry name" value="lambda repressor-like DNA-binding domains"/>
    <property type="match status" value="1"/>
</dbReference>
<feature type="domain" description="HTH cro/C1-type" evidence="1">
    <location>
        <begin position="90"/>
        <end position="146"/>
    </location>
</feature>
<dbReference type="InterPro" id="IPR010982">
    <property type="entry name" value="Lambda_DNA-bd_dom_sf"/>
</dbReference>
<name>A0A4R0IZ38_9ACTN</name>
<dbReference type="InterPro" id="IPR052345">
    <property type="entry name" value="Rad_response_metalloprotease"/>
</dbReference>
<dbReference type="GO" id="GO:0003677">
    <property type="term" value="F:DNA binding"/>
    <property type="evidence" value="ECO:0007669"/>
    <property type="project" value="InterPro"/>
</dbReference>
<proteinExistence type="predicted"/>
<dbReference type="PROSITE" id="PS50943">
    <property type="entry name" value="HTH_CROC1"/>
    <property type="match status" value="1"/>
</dbReference>
<dbReference type="PANTHER" id="PTHR43236:SF2">
    <property type="entry name" value="BLL0069 PROTEIN"/>
    <property type="match status" value="1"/>
</dbReference>
<dbReference type="AlphaFoldDB" id="A0A4R0IZ38"/>
<evidence type="ECO:0000313" key="3">
    <source>
        <dbReference type="Proteomes" id="UP000292695"/>
    </source>
</evidence>
<accession>A0A4R0IZ38</accession>
<dbReference type="InterPro" id="IPR001387">
    <property type="entry name" value="Cro/C1-type_HTH"/>
</dbReference>
<protein>
    <submittedName>
        <fullName evidence="2">XRE family transcriptional regulator</fullName>
    </submittedName>
</protein>
<dbReference type="OrthoDB" id="9804285at2"/>
<dbReference type="Proteomes" id="UP000292695">
    <property type="component" value="Unassembled WGS sequence"/>
</dbReference>
<reference evidence="2 3" key="1">
    <citation type="submission" date="2019-02" db="EMBL/GenBank/DDBJ databases">
        <title>Kribbella capetownensis sp. nov. and Kribbella speibonae sp. nov., isolated from soil.</title>
        <authorList>
            <person name="Curtis S.M."/>
            <person name="Norton I."/>
            <person name="Everest G.J."/>
            <person name="Meyers P.R."/>
        </authorList>
    </citation>
    <scope>NUCLEOTIDE SEQUENCE [LARGE SCALE GENOMIC DNA]</scope>
    <source>
        <strain evidence="2 3">DSM 27082</strain>
    </source>
</reference>
<gene>
    <name evidence="2" type="ORF">E0H50_05335</name>
</gene>
<dbReference type="Pfam" id="PF01381">
    <property type="entry name" value="HTH_3"/>
    <property type="match status" value="1"/>
</dbReference>
<keyword evidence="3" id="KW-1185">Reference proteome</keyword>
<evidence type="ECO:0000313" key="2">
    <source>
        <dbReference type="EMBL" id="TCC39361.1"/>
    </source>
</evidence>
<organism evidence="2 3">
    <name type="scientific">Kribbella sindirgiensis</name>
    <dbReference type="NCBI Taxonomy" id="1124744"/>
    <lineage>
        <taxon>Bacteria</taxon>
        <taxon>Bacillati</taxon>
        <taxon>Actinomycetota</taxon>
        <taxon>Actinomycetes</taxon>
        <taxon>Propionibacteriales</taxon>
        <taxon>Kribbellaceae</taxon>
        <taxon>Kribbella</taxon>
    </lineage>
</organism>
<dbReference type="CDD" id="cd00093">
    <property type="entry name" value="HTH_XRE"/>
    <property type="match status" value="1"/>
</dbReference>
<dbReference type="EMBL" id="SJKA01000002">
    <property type="protein sequence ID" value="TCC39361.1"/>
    <property type="molecule type" value="Genomic_DNA"/>
</dbReference>
<dbReference type="RefSeq" id="WP_131285402.1">
    <property type="nucleotide sequence ID" value="NZ_SJKA01000002.1"/>
</dbReference>
<dbReference type="PANTHER" id="PTHR43236">
    <property type="entry name" value="ANTITOXIN HIGA1"/>
    <property type="match status" value="1"/>
</dbReference>
<evidence type="ECO:0000259" key="1">
    <source>
        <dbReference type="PROSITE" id="PS50943"/>
    </source>
</evidence>
<dbReference type="SMART" id="SM00530">
    <property type="entry name" value="HTH_XRE"/>
    <property type="match status" value="1"/>
</dbReference>
<sequence length="489" mass="53961">MIRNERQYRIISSQRKHLADALDELVGSTLTTVEDGTDIDQAAWKSRIARDSLASEIASLDEELQEYELLQRGVMHSLTVSSVRDLPDALVRARIASGLTQRDLAERLGLKEQQIQKYEANNYATASLRRIQEVMDALDVRLAGGIDLPRTATPLSQLKTRLRQLGFDRQMIDRRLMRDSNGITGAAGVAQIIQRLSRLLDVPMAVLTSDSEPAPALATAGWFKTSRSAAQPALEAYSRYAEGLAKIVVRATEGLQILPRPGTAREIREGIETALDEFDVDDAEPAMSSALLLKATLRYVNGLGIPVIALRDPGAFHGACFFHDGRPVIVLKQTTDSPARWLADLLHELDHIRSETGSGLRTWIELGEISAWNEAPEEQHANDFAADILFSGRAEPVVNQCLRAANGSVQRLKSVVRDVAMQAEVPPDILANYLAYRLGEQRINWWGTASTFQESASSWRIVTDELIPLLDIGSLDAVDREILIDALAS</sequence>
<comment type="caution">
    <text evidence="2">The sequence shown here is derived from an EMBL/GenBank/DDBJ whole genome shotgun (WGS) entry which is preliminary data.</text>
</comment>